<name>A0A0R1UP04_9LACO</name>
<gene>
    <name evidence="2" type="ORF">FC21_GL000930</name>
</gene>
<feature type="transmembrane region" description="Helical" evidence="1">
    <location>
        <begin position="70"/>
        <end position="95"/>
    </location>
</feature>
<dbReference type="AlphaFoldDB" id="A0A0R1UP04"/>
<dbReference type="EMBL" id="AZGC01000026">
    <property type="protein sequence ID" value="KRL94887.1"/>
    <property type="molecule type" value="Genomic_DNA"/>
</dbReference>
<keyword evidence="1" id="KW-0472">Membrane</keyword>
<feature type="transmembrane region" description="Helical" evidence="1">
    <location>
        <begin position="44"/>
        <end position="64"/>
    </location>
</feature>
<sequence>MQTFKAVLLLISLLTGIYLAYWGGKQQKFDERQTHIRNQAFRHAYASTLVLIVVLAMINYAGWWPHQLTVAPLLFGLFAFMQLVATIDIIWHGGYFAVNKTPGQQKLLTWFMGGMALFLWGLIIINLSNGVSVSDSWDSILLTIVITILFLVMLLRKIFDQREDD</sequence>
<organism evidence="2 3">
    <name type="scientific">Limosilactobacillus equigenerosi DSM 18793 = JCM 14505</name>
    <dbReference type="NCBI Taxonomy" id="1423742"/>
    <lineage>
        <taxon>Bacteria</taxon>
        <taxon>Bacillati</taxon>
        <taxon>Bacillota</taxon>
        <taxon>Bacilli</taxon>
        <taxon>Lactobacillales</taxon>
        <taxon>Lactobacillaceae</taxon>
        <taxon>Limosilactobacillus</taxon>
    </lineage>
</organism>
<reference evidence="2 3" key="1">
    <citation type="journal article" date="2015" name="Genome Announc.">
        <title>Expanding the biotechnology potential of lactobacilli through comparative genomics of 213 strains and associated genera.</title>
        <authorList>
            <person name="Sun Z."/>
            <person name="Harris H.M."/>
            <person name="McCann A."/>
            <person name="Guo C."/>
            <person name="Argimon S."/>
            <person name="Zhang W."/>
            <person name="Yang X."/>
            <person name="Jeffery I.B."/>
            <person name="Cooney J.C."/>
            <person name="Kagawa T.F."/>
            <person name="Liu W."/>
            <person name="Song Y."/>
            <person name="Salvetti E."/>
            <person name="Wrobel A."/>
            <person name="Rasinkangas P."/>
            <person name="Parkhill J."/>
            <person name="Rea M.C."/>
            <person name="O'Sullivan O."/>
            <person name="Ritari J."/>
            <person name="Douillard F.P."/>
            <person name="Paul Ross R."/>
            <person name="Yang R."/>
            <person name="Briner A.E."/>
            <person name="Felis G.E."/>
            <person name="de Vos W.M."/>
            <person name="Barrangou R."/>
            <person name="Klaenhammer T.R."/>
            <person name="Caufield P.W."/>
            <person name="Cui Y."/>
            <person name="Zhang H."/>
            <person name="O'Toole P.W."/>
        </authorList>
    </citation>
    <scope>NUCLEOTIDE SEQUENCE [LARGE SCALE GENOMIC DNA]</scope>
    <source>
        <strain evidence="2 3">DSM 18793</strain>
    </source>
</reference>
<dbReference type="OrthoDB" id="1734391at2"/>
<comment type="caution">
    <text evidence="2">The sequence shown here is derived from an EMBL/GenBank/DDBJ whole genome shotgun (WGS) entry which is preliminary data.</text>
</comment>
<keyword evidence="3" id="KW-1185">Reference proteome</keyword>
<protein>
    <submittedName>
        <fullName evidence="2">Uncharacterized protein</fullName>
    </submittedName>
</protein>
<dbReference type="RefSeq" id="WP_054651999.1">
    <property type="nucleotide sequence ID" value="NZ_AZGC01000026.1"/>
</dbReference>
<keyword evidence="1" id="KW-1133">Transmembrane helix</keyword>
<feature type="transmembrane region" description="Helical" evidence="1">
    <location>
        <begin position="6"/>
        <end position="23"/>
    </location>
</feature>
<keyword evidence="1" id="KW-0812">Transmembrane</keyword>
<evidence type="ECO:0000313" key="3">
    <source>
        <dbReference type="Proteomes" id="UP000051084"/>
    </source>
</evidence>
<proteinExistence type="predicted"/>
<accession>A0A0R1UP04</accession>
<dbReference type="Proteomes" id="UP000051084">
    <property type="component" value="Unassembled WGS sequence"/>
</dbReference>
<feature type="transmembrane region" description="Helical" evidence="1">
    <location>
        <begin position="139"/>
        <end position="159"/>
    </location>
</feature>
<feature type="transmembrane region" description="Helical" evidence="1">
    <location>
        <begin position="107"/>
        <end position="127"/>
    </location>
</feature>
<evidence type="ECO:0000256" key="1">
    <source>
        <dbReference type="SAM" id="Phobius"/>
    </source>
</evidence>
<evidence type="ECO:0000313" key="2">
    <source>
        <dbReference type="EMBL" id="KRL94887.1"/>
    </source>
</evidence>
<dbReference type="PATRIC" id="fig|1423742.4.peg.971"/>